<dbReference type="EMBL" id="JAODUO010000768">
    <property type="protein sequence ID" value="KAK2174879.1"/>
    <property type="molecule type" value="Genomic_DNA"/>
</dbReference>
<dbReference type="Proteomes" id="UP001209878">
    <property type="component" value="Unassembled WGS sequence"/>
</dbReference>
<dbReference type="InterPro" id="IPR011992">
    <property type="entry name" value="EF-hand-dom_pair"/>
</dbReference>
<feature type="compositionally biased region" description="Acidic residues" evidence="2">
    <location>
        <begin position="116"/>
        <end position="134"/>
    </location>
</feature>
<feature type="region of interest" description="Disordered" evidence="2">
    <location>
        <begin position="1"/>
        <end position="140"/>
    </location>
</feature>
<dbReference type="Gene3D" id="1.10.238.10">
    <property type="entry name" value="EF-hand"/>
    <property type="match status" value="1"/>
</dbReference>
<dbReference type="InterPro" id="IPR002048">
    <property type="entry name" value="EF_hand_dom"/>
</dbReference>
<evidence type="ECO:0000259" key="3">
    <source>
        <dbReference type="PROSITE" id="PS50222"/>
    </source>
</evidence>
<protein>
    <recommendedName>
        <fullName evidence="3">EF-hand domain-containing protein</fullName>
    </recommendedName>
</protein>
<feature type="compositionally biased region" description="Low complexity" evidence="2">
    <location>
        <begin position="89"/>
        <end position="108"/>
    </location>
</feature>
<dbReference type="AlphaFoldDB" id="A0AAD9NPQ7"/>
<dbReference type="SUPFAM" id="SSF47473">
    <property type="entry name" value="EF-hand"/>
    <property type="match status" value="1"/>
</dbReference>
<organism evidence="4 5">
    <name type="scientific">Ridgeia piscesae</name>
    <name type="common">Tubeworm</name>
    <dbReference type="NCBI Taxonomy" id="27915"/>
    <lineage>
        <taxon>Eukaryota</taxon>
        <taxon>Metazoa</taxon>
        <taxon>Spiralia</taxon>
        <taxon>Lophotrochozoa</taxon>
        <taxon>Annelida</taxon>
        <taxon>Polychaeta</taxon>
        <taxon>Sedentaria</taxon>
        <taxon>Canalipalpata</taxon>
        <taxon>Sabellida</taxon>
        <taxon>Siboglinidae</taxon>
        <taxon>Ridgeia</taxon>
    </lineage>
</organism>
<dbReference type="SUPFAM" id="SSF52047">
    <property type="entry name" value="RNI-like"/>
    <property type="match status" value="1"/>
</dbReference>
<dbReference type="Gene3D" id="3.80.10.10">
    <property type="entry name" value="Ribonuclease Inhibitor"/>
    <property type="match status" value="2"/>
</dbReference>
<reference evidence="4" key="1">
    <citation type="journal article" date="2023" name="Mol. Biol. Evol.">
        <title>Third-Generation Sequencing Reveals the Adaptive Role of the Epigenome in Three Deep-Sea Polychaetes.</title>
        <authorList>
            <person name="Perez M."/>
            <person name="Aroh O."/>
            <person name="Sun Y."/>
            <person name="Lan Y."/>
            <person name="Juniper S.K."/>
            <person name="Young C.R."/>
            <person name="Angers B."/>
            <person name="Qian P.Y."/>
        </authorList>
    </citation>
    <scope>NUCLEOTIDE SEQUENCE</scope>
    <source>
        <strain evidence="4">R07B-5</strain>
    </source>
</reference>
<evidence type="ECO:0000256" key="1">
    <source>
        <dbReference type="ARBA" id="ARBA00022837"/>
    </source>
</evidence>
<feature type="compositionally biased region" description="Basic and acidic residues" evidence="2">
    <location>
        <begin position="7"/>
        <end position="19"/>
    </location>
</feature>
<dbReference type="InterPro" id="IPR032675">
    <property type="entry name" value="LRR_dom_sf"/>
</dbReference>
<gene>
    <name evidence="4" type="ORF">NP493_769g00017</name>
</gene>
<evidence type="ECO:0000313" key="4">
    <source>
        <dbReference type="EMBL" id="KAK2174879.1"/>
    </source>
</evidence>
<evidence type="ECO:0000256" key="2">
    <source>
        <dbReference type="SAM" id="MobiDB-lite"/>
    </source>
</evidence>
<dbReference type="GO" id="GO:0005509">
    <property type="term" value="F:calcium ion binding"/>
    <property type="evidence" value="ECO:0007669"/>
    <property type="project" value="InterPro"/>
</dbReference>
<dbReference type="Pfam" id="PF13516">
    <property type="entry name" value="LRR_6"/>
    <property type="match status" value="6"/>
</dbReference>
<feature type="compositionally biased region" description="Basic and acidic residues" evidence="2">
    <location>
        <begin position="35"/>
        <end position="45"/>
    </location>
</feature>
<proteinExistence type="predicted"/>
<dbReference type="InterPro" id="IPR052394">
    <property type="entry name" value="LRR-containing"/>
</dbReference>
<dbReference type="PANTHER" id="PTHR24114:SF2">
    <property type="entry name" value="F-BOX DOMAIN-CONTAINING PROTEIN-RELATED"/>
    <property type="match status" value="1"/>
</dbReference>
<dbReference type="SMART" id="SM00368">
    <property type="entry name" value="LRR_RI"/>
    <property type="match status" value="8"/>
</dbReference>
<dbReference type="InterPro" id="IPR001611">
    <property type="entry name" value="Leu-rich_rpt"/>
</dbReference>
<comment type="caution">
    <text evidence="4">The sequence shown here is derived from an EMBL/GenBank/DDBJ whole genome shotgun (WGS) entry which is preliminary data.</text>
</comment>
<dbReference type="InterPro" id="IPR018247">
    <property type="entry name" value="EF_Hand_1_Ca_BS"/>
</dbReference>
<dbReference type="Pfam" id="PF13499">
    <property type="entry name" value="EF-hand_7"/>
    <property type="match status" value="1"/>
</dbReference>
<dbReference type="SMART" id="SM00054">
    <property type="entry name" value="EFh"/>
    <property type="match status" value="2"/>
</dbReference>
<accession>A0AAD9NPQ7</accession>
<sequence>MQVSSNRDVDTPRSRHTELPSEPAMPSEAMMPSATEERDRNRSGPDIDQLIGRVSSPVFARTDLPNGDVGPLFTTELPDGDGDEFPAADTDTSDGNGSSDPSSRADQSSLDREVAAAEDDDNDYDTDLESEEDPDSFKTLDYDPIGIDTYLEECTRLGITPITYFLRTIQDKELTMKHHGLGELDMKALAKPLPNNTKIEMIDLEGNDLGPKGAQYLCEALRDNVYVAELVLSDNNIGSSGAEALCKMLGQNCAISKLDLSNNNFRDGDGKHFYELLYNNGHLKNVYLSHNHFEDQAAVFLRDAVVNNSHIQVLDLSWNKFRMKGAESITEIVLENDSLKYLDLSMNGLSDEGARLVGEALATNENLQELNISGNRISIEGANHIARALEKNTTLLTLRMGNNPLGKEGAGAQLLLEAIQRNQSSAVDLLDVMNVVVTKEFEALHEEVNKGRPRYLQVIHGGVIFHNKHTIIFGELDPYKAFERDPMTKLKKYADRIKYRLIDVFKQFDRNQDWKLTREEFHRGIQGARLDISPDEVDELIRRLDKNGDGDIDFEELMRADEENRKTKRQIDAYVLEREALLRPEEKVTLNLGTVTTVAAQLARQETVAPDTRQRVPAV</sequence>
<dbReference type="PROSITE" id="PS00018">
    <property type="entry name" value="EF_HAND_1"/>
    <property type="match status" value="1"/>
</dbReference>
<dbReference type="PANTHER" id="PTHR24114">
    <property type="entry name" value="LEUCINE RICH REPEAT FAMILY PROTEIN"/>
    <property type="match status" value="1"/>
</dbReference>
<keyword evidence="1" id="KW-0106">Calcium</keyword>
<feature type="domain" description="EF-hand" evidence="3">
    <location>
        <begin position="500"/>
        <end position="531"/>
    </location>
</feature>
<evidence type="ECO:0000313" key="5">
    <source>
        <dbReference type="Proteomes" id="UP001209878"/>
    </source>
</evidence>
<feature type="domain" description="EF-hand" evidence="3">
    <location>
        <begin position="532"/>
        <end position="567"/>
    </location>
</feature>
<dbReference type="PROSITE" id="PS50222">
    <property type="entry name" value="EF_HAND_2"/>
    <property type="match status" value="2"/>
</dbReference>
<dbReference type="CDD" id="cd00051">
    <property type="entry name" value="EFh"/>
    <property type="match status" value="1"/>
</dbReference>
<name>A0AAD9NPQ7_RIDPI</name>
<keyword evidence="5" id="KW-1185">Reference proteome</keyword>